<dbReference type="EMBL" id="BK059118">
    <property type="protein sequence ID" value="DAE32201.1"/>
    <property type="molecule type" value="Genomic_DNA"/>
</dbReference>
<accession>A0A8S5RM69</accession>
<organism evidence="1">
    <name type="scientific">virus sp. ctLpa4</name>
    <dbReference type="NCBI Taxonomy" id="2825814"/>
    <lineage>
        <taxon>Viruses</taxon>
    </lineage>
</organism>
<name>A0A8S5RM69_9VIRU</name>
<evidence type="ECO:0000313" key="1">
    <source>
        <dbReference type="EMBL" id="DAE32201.1"/>
    </source>
</evidence>
<reference evidence="1" key="1">
    <citation type="journal article" date="2021" name="Proc. Natl. Acad. Sci. U.S.A.">
        <title>A Catalog of Tens of Thousands of Viruses from Human Metagenomes Reveals Hidden Associations with Chronic Diseases.</title>
        <authorList>
            <person name="Tisza M.J."/>
            <person name="Buck C.B."/>
        </authorList>
    </citation>
    <scope>NUCLEOTIDE SEQUENCE</scope>
    <source>
        <strain evidence="1">CtLpa4</strain>
    </source>
</reference>
<proteinExistence type="predicted"/>
<protein>
    <submittedName>
        <fullName evidence="1">Uncharacterized protein</fullName>
    </submittedName>
</protein>
<sequence length="54" mass="6511">MDFRKHSMLCYKIATKRQYGVTQKRNIQRVRVKVHYPLSPLLTLNVSKLRIKRP</sequence>